<reference evidence="2" key="1">
    <citation type="submission" date="2022-08" db="EMBL/GenBank/DDBJ databases">
        <title>Novel sulfate-reducing endosymbionts in the free-living metamonad Anaeramoeba.</title>
        <authorList>
            <person name="Jerlstrom-Hultqvist J."/>
            <person name="Cepicka I."/>
            <person name="Gallot-Lavallee L."/>
            <person name="Salas-Leiva D."/>
            <person name="Curtis B.A."/>
            <person name="Zahonova K."/>
            <person name="Pipaliya S."/>
            <person name="Dacks J."/>
            <person name="Roger A.J."/>
        </authorList>
    </citation>
    <scope>NUCLEOTIDE SEQUENCE</scope>
    <source>
        <strain evidence="2">Schooner1</strain>
    </source>
</reference>
<feature type="compositionally biased region" description="Basic and acidic residues" evidence="1">
    <location>
        <begin position="326"/>
        <end position="353"/>
    </location>
</feature>
<proteinExistence type="predicted"/>
<gene>
    <name evidence="2" type="ORF">M0813_22472</name>
</gene>
<evidence type="ECO:0000256" key="1">
    <source>
        <dbReference type="SAM" id="MobiDB-lite"/>
    </source>
</evidence>
<accession>A0ABQ8YCL6</accession>
<name>A0ABQ8YCL6_9EUKA</name>
<comment type="caution">
    <text evidence="2">The sequence shown here is derived from an EMBL/GenBank/DDBJ whole genome shotgun (WGS) entry which is preliminary data.</text>
</comment>
<dbReference type="EMBL" id="JAOAOG010000175">
    <property type="protein sequence ID" value="KAJ6242338.1"/>
    <property type="molecule type" value="Genomic_DNA"/>
</dbReference>
<dbReference type="Proteomes" id="UP001150062">
    <property type="component" value="Unassembled WGS sequence"/>
</dbReference>
<feature type="region of interest" description="Disordered" evidence="1">
    <location>
        <begin position="321"/>
        <end position="375"/>
    </location>
</feature>
<sequence>MRRQNPRIRNYPQSQYTKTSGFQKQTFKVFEKKLQEIQQITNDQLSVLEETDKEKALEVFEHFKTFRESCLNQQLDKAENTILKIEKISLKIAAFLYDELITYKERESLDIVQFNKKRRTISVQKEIEKSNNPVTKRLLVLKRSKFYGNKMELTDFCNAGMAKKILSKIDTRTYLTGTLDTFPELEKITPDWKTQTPDIFINSLTNEMANCRPPLKKMDTCGVRAYYVDPIFIYVCSKFQKRALYWPSYWIENEIINGNCDAAILNENLDPMISILIANKNSEFEISQYKILAGIYSFNELYRKKQLNKISKNQNKNAIKTTTTTEKQETKNEIEIEKEEIKEDEEVKEREEIKEEEEQEDDENDQEEEKKIPYKPTFGVITDGQYWQFFKYSHEIVENEPKINLTRILDFNNQPEKILTLLYQTIDSQLN</sequence>
<keyword evidence="3" id="KW-1185">Reference proteome</keyword>
<protein>
    <submittedName>
        <fullName evidence="2">Uncharacterized protein</fullName>
    </submittedName>
</protein>
<evidence type="ECO:0000313" key="3">
    <source>
        <dbReference type="Proteomes" id="UP001150062"/>
    </source>
</evidence>
<organism evidence="2 3">
    <name type="scientific">Anaeramoeba flamelloides</name>
    <dbReference type="NCBI Taxonomy" id="1746091"/>
    <lineage>
        <taxon>Eukaryota</taxon>
        <taxon>Metamonada</taxon>
        <taxon>Anaeramoebidae</taxon>
        <taxon>Anaeramoeba</taxon>
    </lineage>
</organism>
<evidence type="ECO:0000313" key="2">
    <source>
        <dbReference type="EMBL" id="KAJ6242338.1"/>
    </source>
</evidence>
<feature type="compositionally biased region" description="Acidic residues" evidence="1">
    <location>
        <begin position="354"/>
        <end position="367"/>
    </location>
</feature>